<reference evidence="1 2" key="1">
    <citation type="submission" date="2024-09" db="EMBL/GenBank/DDBJ databases">
        <title>The Natural Products Discovery Center: Release of the First 8490 Sequenced Strains for Exploring Actinobacteria Biosynthetic Diversity.</title>
        <authorList>
            <person name="Kalkreuter E."/>
            <person name="Kautsar S.A."/>
            <person name="Yang D."/>
            <person name="Bader C.D."/>
            <person name="Teijaro C.N."/>
            <person name="Fluegel L."/>
            <person name="Davis C.M."/>
            <person name="Simpson J.R."/>
            <person name="Lauterbach L."/>
            <person name="Steele A.D."/>
            <person name="Gui C."/>
            <person name="Meng S."/>
            <person name="Li G."/>
            <person name="Viehrig K."/>
            <person name="Ye F."/>
            <person name="Su P."/>
            <person name="Kiefer A.F."/>
            <person name="Nichols A."/>
            <person name="Cepeda A.J."/>
            <person name="Yan W."/>
            <person name="Fan B."/>
            <person name="Jiang Y."/>
            <person name="Adhikari A."/>
            <person name="Zheng C.-J."/>
            <person name="Schuster L."/>
            <person name="Cowan T.M."/>
            <person name="Smanski M.J."/>
            <person name="Chevrette M.G."/>
            <person name="De Carvalho L.P.S."/>
            <person name="Shen B."/>
        </authorList>
    </citation>
    <scope>NUCLEOTIDE SEQUENCE [LARGE SCALE GENOMIC DNA]</scope>
    <source>
        <strain evidence="1 2">NPDC057399</strain>
    </source>
</reference>
<name>A0ABW6JN14_STRCE</name>
<protein>
    <submittedName>
        <fullName evidence="1">Uncharacterized protein</fullName>
    </submittedName>
</protein>
<comment type="caution">
    <text evidence="1">The sequence shown here is derived from an EMBL/GenBank/DDBJ whole genome shotgun (WGS) entry which is preliminary data.</text>
</comment>
<sequence length="46" mass="5314">MDQPHIPDRFMVRWAAEEGERLGRDVGADEIERRLFDSARTCAGRP</sequence>
<organism evidence="1 2">
    <name type="scientific">Streptomyces cellulosae</name>
    <dbReference type="NCBI Taxonomy" id="1968"/>
    <lineage>
        <taxon>Bacteria</taxon>
        <taxon>Bacillati</taxon>
        <taxon>Actinomycetota</taxon>
        <taxon>Actinomycetes</taxon>
        <taxon>Kitasatosporales</taxon>
        <taxon>Streptomycetaceae</taxon>
        <taxon>Streptomyces</taxon>
    </lineage>
</organism>
<gene>
    <name evidence="1" type="ORF">ACFU0X_24095</name>
</gene>
<evidence type="ECO:0000313" key="2">
    <source>
        <dbReference type="Proteomes" id="UP001600650"/>
    </source>
</evidence>
<dbReference type="EMBL" id="JBHVBU010000079">
    <property type="protein sequence ID" value="MFE7966077.1"/>
    <property type="molecule type" value="Genomic_DNA"/>
</dbReference>
<dbReference type="RefSeq" id="WP_381727664.1">
    <property type="nucleotide sequence ID" value="NZ_JBHVBU010000079.1"/>
</dbReference>
<proteinExistence type="predicted"/>
<evidence type="ECO:0000313" key="1">
    <source>
        <dbReference type="EMBL" id="MFE7966077.1"/>
    </source>
</evidence>
<keyword evidence="2" id="KW-1185">Reference proteome</keyword>
<dbReference type="Proteomes" id="UP001600650">
    <property type="component" value="Unassembled WGS sequence"/>
</dbReference>
<accession>A0ABW6JN14</accession>